<keyword evidence="6 10" id="KW-1133">Transmembrane helix</keyword>
<dbReference type="EMBL" id="JAJGNA010000001">
    <property type="protein sequence ID" value="MCC4307225.1"/>
    <property type="molecule type" value="Genomic_DNA"/>
</dbReference>
<dbReference type="InterPro" id="IPR050790">
    <property type="entry name" value="ExbB/TolQ_transport"/>
</dbReference>
<dbReference type="Proteomes" id="UP001108027">
    <property type="component" value="Unassembled WGS sequence"/>
</dbReference>
<dbReference type="RefSeq" id="WP_228232413.1">
    <property type="nucleotide sequence ID" value="NZ_ARXL01000080.1"/>
</dbReference>
<protein>
    <submittedName>
        <fullName evidence="12">MotA/TolQ/ExbB proton channel family protein</fullName>
    </submittedName>
</protein>
<sequence>MTSFLQFQLPDWFVAGGAAMWVLALMSVVGLATLIAKILQFARLRPVSSKKADALLDSLERGRAPEEDTPGNAPIDRVILTAWQNRGMTPASWEEDSLRRGREALEEMRGGLRALEVISALAPLMGLLGTVFGMIGAFQALESAGSQVDPSILSGGIWEALITTAAGLTVAIPALAAFHWADRTIELCREKLQDRLARLKVQIRGAADSAPAARPQAADEAPRRQAVAG</sequence>
<dbReference type="PANTHER" id="PTHR30625">
    <property type="entry name" value="PROTEIN TOLQ"/>
    <property type="match status" value="1"/>
</dbReference>
<gene>
    <name evidence="12" type="ORF">LL252_01465</name>
</gene>
<feature type="transmembrane region" description="Helical" evidence="10">
    <location>
        <begin position="160"/>
        <end position="181"/>
    </location>
</feature>
<evidence type="ECO:0000256" key="4">
    <source>
        <dbReference type="ARBA" id="ARBA00022692"/>
    </source>
</evidence>
<organism evidence="12 13">
    <name type="scientific">Alloalcanivorax marinus</name>
    <dbReference type="NCBI Taxonomy" id="1177169"/>
    <lineage>
        <taxon>Bacteria</taxon>
        <taxon>Pseudomonadati</taxon>
        <taxon>Pseudomonadota</taxon>
        <taxon>Gammaproteobacteria</taxon>
        <taxon>Oceanospirillales</taxon>
        <taxon>Alcanivoracaceae</taxon>
        <taxon>Alloalcanivorax</taxon>
    </lineage>
</organism>
<dbReference type="Pfam" id="PF01618">
    <property type="entry name" value="MotA_ExbB"/>
    <property type="match status" value="1"/>
</dbReference>
<evidence type="ECO:0000256" key="8">
    <source>
        <dbReference type="RuleBase" id="RU004057"/>
    </source>
</evidence>
<feature type="transmembrane region" description="Helical" evidence="10">
    <location>
        <begin position="117"/>
        <end position="140"/>
    </location>
</feature>
<keyword evidence="3" id="KW-1003">Cell membrane</keyword>
<evidence type="ECO:0000256" key="9">
    <source>
        <dbReference type="SAM" id="MobiDB-lite"/>
    </source>
</evidence>
<feature type="domain" description="MotA/TolQ/ExbB proton channel" evidence="11">
    <location>
        <begin position="73"/>
        <end position="190"/>
    </location>
</feature>
<comment type="subcellular location">
    <subcellularLocation>
        <location evidence="1">Cell membrane</location>
        <topology evidence="1">Multi-pass membrane protein</topology>
    </subcellularLocation>
    <subcellularLocation>
        <location evidence="8">Membrane</location>
        <topology evidence="8">Multi-pass membrane protein</topology>
    </subcellularLocation>
</comment>
<dbReference type="PANTHER" id="PTHR30625:SF15">
    <property type="entry name" value="BIOPOLYMER TRANSPORT PROTEIN EXBB"/>
    <property type="match status" value="1"/>
</dbReference>
<name>A0A9Q3UIT7_9GAMM</name>
<evidence type="ECO:0000256" key="3">
    <source>
        <dbReference type="ARBA" id="ARBA00022475"/>
    </source>
</evidence>
<dbReference type="GO" id="GO:0017038">
    <property type="term" value="P:protein import"/>
    <property type="evidence" value="ECO:0007669"/>
    <property type="project" value="TreeGrafter"/>
</dbReference>
<evidence type="ECO:0000259" key="11">
    <source>
        <dbReference type="Pfam" id="PF01618"/>
    </source>
</evidence>
<comment type="similarity">
    <text evidence="8">Belongs to the exbB/tolQ family.</text>
</comment>
<evidence type="ECO:0000256" key="2">
    <source>
        <dbReference type="ARBA" id="ARBA00022448"/>
    </source>
</evidence>
<feature type="region of interest" description="Disordered" evidence="9">
    <location>
        <begin position="208"/>
        <end position="229"/>
    </location>
</feature>
<evidence type="ECO:0000256" key="1">
    <source>
        <dbReference type="ARBA" id="ARBA00004651"/>
    </source>
</evidence>
<keyword evidence="5 8" id="KW-0653">Protein transport</keyword>
<evidence type="ECO:0000256" key="10">
    <source>
        <dbReference type="SAM" id="Phobius"/>
    </source>
</evidence>
<feature type="transmembrane region" description="Helical" evidence="10">
    <location>
        <begin position="12"/>
        <end position="36"/>
    </location>
</feature>
<comment type="caution">
    <text evidence="12">The sequence shown here is derived from an EMBL/GenBank/DDBJ whole genome shotgun (WGS) entry which is preliminary data.</text>
</comment>
<keyword evidence="13" id="KW-1185">Reference proteome</keyword>
<evidence type="ECO:0000313" key="12">
    <source>
        <dbReference type="EMBL" id="MCC4307225.1"/>
    </source>
</evidence>
<dbReference type="InterPro" id="IPR002898">
    <property type="entry name" value="MotA_ExbB_proton_chnl"/>
</dbReference>
<evidence type="ECO:0000256" key="6">
    <source>
        <dbReference type="ARBA" id="ARBA00022989"/>
    </source>
</evidence>
<reference evidence="12" key="1">
    <citation type="submission" date="2021-10" db="EMBL/GenBank/DDBJ databases">
        <title>The diversity and Nitrogen Metabolism of Culturable Nitrate-Utilizing Bacteria Within the Oxygen Minimum Zone of the Changjiang (Yangtze River)Estuary.</title>
        <authorList>
            <person name="Zhang D."/>
            <person name="Zheng J."/>
            <person name="Liu S."/>
            <person name="He W."/>
        </authorList>
    </citation>
    <scope>NUCLEOTIDE SEQUENCE</scope>
    <source>
        <strain evidence="12">FXH-223</strain>
    </source>
</reference>
<accession>A0A9Q3UIT7</accession>
<keyword evidence="2 8" id="KW-0813">Transport</keyword>
<proteinExistence type="inferred from homology"/>
<evidence type="ECO:0000256" key="7">
    <source>
        <dbReference type="ARBA" id="ARBA00023136"/>
    </source>
</evidence>
<evidence type="ECO:0000256" key="5">
    <source>
        <dbReference type="ARBA" id="ARBA00022927"/>
    </source>
</evidence>
<dbReference type="AlphaFoldDB" id="A0A9Q3UIT7"/>
<evidence type="ECO:0000313" key="13">
    <source>
        <dbReference type="Proteomes" id="UP001108027"/>
    </source>
</evidence>
<keyword evidence="7 10" id="KW-0472">Membrane</keyword>
<dbReference type="GO" id="GO:0005886">
    <property type="term" value="C:plasma membrane"/>
    <property type="evidence" value="ECO:0007669"/>
    <property type="project" value="UniProtKB-SubCell"/>
</dbReference>
<keyword evidence="4 10" id="KW-0812">Transmembrane</keyword>